<evidence type="ECO:0000256" key="1">
    <source>
        <dbReference type="ARBA" id="ARBA00004571"/>
    </source>
</evidence>
<comment type="subcellular location">
    <subcellularLocation>
        <location evidence="1 11">Cell outer membrane</location>
        <topology evidence="1 11">Multi-pass membrane protein</topology>
    </subcellularLocation>
</comment>
<keyword evidence="7" id="KW-0406">Ion transport</keyword>
<evidence type="ECO:0000256" key="8">
    <source>
        <dbReference type="ARBA" id="ARBA00023077"/>
    </source>
</evidence>
<keyword evidence="4" id="KW-0410">Iron transport</keyword>
<keyword evidence="8 12" id="KW-0798">TonB box</keyword>
<dbReference type="Pfam" id="PF00593">
    <property type="entry name" value="TonB_dep_Rec_b-barrel"/>
    <property type="match status" value="1"/>
</dbReference>
<name>A0A7W6CHM8_9SPHN</name>
<comment type="caution">
    <text evidence="16">The sequence shown here is derived from an EMBL/GenBank/DDBJ whole genome shotgun (WGS) entry which is preliminary data.</text>
</comment>
<evidence type="ECO:0000256" key="6">
    <source>
        <dbReference type="ARBA" id="ARBA00023004"/>
    </source>
</evidence>
<evidence type="ECO:0000256" key="12">
    <source>
        <dbReference type="RuleBase" id="RU003357"/>
    </source>
</evidence>
<evidence type="ECO:0000313" key="16">
    <source>
        <dbReference type="EMBL" id="MBB3955650.1"/>
    </source>
</evidence>
<dbReference type="PROSITE" id="PS52016">
    <property type="entry name" value="TONB_DEPENDENT_REC_3"/>
    <property type="match status" value="1"/>
</dbReference>
<evidence type="ECO:0000256" key="5">
    <source>
        <dbReference type="ARBA" id="ARBA00022692"/>
    </source>
</evidence>
<feature type="domain" description="TonB-dependent receptor plug" evidence="15">
    <location>
        <begin position="47"/>
        <end position="155"/>
    </location>
</feature>
<feature type="signal peptide" evidence="13">
    <location>
        <begin position="1"/>
        <end position="23"/>
    </location>
</feature>
<evidence type="ECO:0000256" key="10">
    <source>
        <dbReference type="ARBA" id="ARBA00023237"/>
    </source>
</evidence>
<dbReference type="Pfam" id="PF07715">
    <property type="entry name" value="Plug"/>
    <property type="match status" value="1"/>
</dbReference>
<evidence type="ECO:0000259" key="14">
    <source>
        <dbReference type="Pfam" id="PF00593"/>
    </source>
</evidence>
<evidence type="ECO:0000256" key="2">
    <source>
        <dbReference type="ARBA" id="ARBA00022448"/>
    </source>
</evidence>
<keyword evidence="13" id="KW-0732">Signal</keyword>
<dbReference type="Proteomes" id="UP000548867">
    <property type="component" value="Unassembled WGS sequence"/>
</dbReference>
<accession>A0A7W6CHM8</accession>
<dbReference type="Gene3D" id="2.40.170.20">
    <property type="entry name" value="TonB-dependent receptor, beta-barrel domain"/>
    <property type="match status" value="1"/>
</dbReference>
<evidence type="ECO:0000256" key="9">
    <source>
        <dbReference type="ARBA" id="ARBA00023136"/>
    </source>
</evidence>
<dbReference type="InterPro" id="IPR039426">
    <property type="entry name" value="TonB-dep_rcpt-like"/>
</dbReference>
<evidence type="ECO:0000256" key="11">
    <source>
        <dbReference type="PROSITE-ProRule" id="PRU01360"/>
    </source>
</evidence>
<protein>
    <submittedName>
        <fullName evidence="16">Iron complex outermembrane receptor protein</fullName>
    </submittedName>
</protein>
<dbReference type="InterPro" id="IPR036942">
    <property type="entry name" value="Beta-barrel_TonB_sf"/>
</dbReference>
<evidence type="ECO:0000256" key="3">
    <source>
        <dbReference type="ARBA" id="ARBA00022452"/>
    </source>
</evidence>
<dbReference type="EMBL" id="JACIDX010000009">
    <property type="protein sequence ID" value="MBB3955650.1"/>
    <property type="molecule type" value="Genomic_DNA"/>
</dbReference>
<dbReference type="AlphaFoldDB" id="A0A7W6CHM8"/>
<evidence type="ECO:0000256" key="13">
    <source>
        <dbReference type="SAM" id="SignalP"/>
    </source>
</evidence>
<evidence type="ECO:0000256" key="7">
    <source>
        <dbReference type="ARBA" id="ARBA00023065"/>
    </source>
</evidence>
<feature type="chain" id="PRO_5031539584" evidence="13">
    <location>
        <begin position="24"/>
        <end position="797"/>
    </location>
</feature>
<evidence type="ECO:0000259" key="15">
    <source>
        <dbReference type="Pfam" id="PF07715"/>
    </source>
</evidence>
<comment type="similarity">
    <text evidence="11 12">Belongs to the TonB-dependent receptor family.</text>
</comment>
<keyword evidence="2 11" id="KW-0813">Transport</keyword>
<dbReference type="GO" id="GO:0006826">
    <property type="term" value="P:iron ion transport"/>
    <property type="evidence" value="ECO:0007669"/>
    <property type="project" value="UniProtKB-KW"/>
</dbReference>
<keyword evidence="6" id="KW-0408">Iron</keyword>
<evidence type="ECO:0000313" key="17">
    <source>
        <dbReference type="Proteomes" id="UP000548867"/>
    </source>
</evidence>
<dbReference type="SUPFAM" id="SSF56935">
    <property type="entry name" value="Porins"/>
    <property type="match status" value="1"/>
</dbReference>
<gene>
    <name evidence="16" type="ORF">GGR38_002606</name>
</gene>
<dbReference type="InterPro" id="IPR012910">
    <property type="entry name" value="Plug_dom"/>
</dbReference>
<dbReference type="RefSeq" id="WP_183626126.1">
    <property type="nucleotide sequence ID" value="NZ_JACIDX010000009.1"/>
</dbReference>
<dbReference type="PANTHER" id="PTHR32552">
    <property type="entry name" value="FERRICHROME IRON RECEPTOR-RELATED"/>
    <property type="match status" value="1"/>
</dbReference>
<dbReference type="InterPro" id="IPR000531">
    <property type="entry name" value="Beta-barrel_TonB"/>
</dbReference>
<evidence type="ECO:0000256" key="4">
    <source>
        <dbReference type="ARBA" id="ARBA00022496"/>
    </source>
</evidence>
<keyword evidence="10 11" id="KW-0998">Cell outer membrane</keyword>
<proteinExistence type="inferred from homology"/>
<keyword evidence="3 11" id="KW-1134">Transmembrane beta strand</keyword>
<sequence>MKSIRTALLLGLATTALTQAAHAQQSPATEAAPGDIVVTAQKRAERLQDVPLAVTALSAQALATRNITDTTSLGQISPSLTYTQGTNPNNSNFRIRGIGTAVFGVGNESSVSVVMDGVVMARAAQGFSDLADIERIEVLRGPQGTLFGKNATGGAINVVTARPTSELSGKVNATIAEKGEYHLNGTVSGPLSEHVRLRLSGYYNKDDGYIYNVARKAKTNGGEGYGLRGKLEVDIGRLNLLAGFNYGHNQSQCCQTVAIRTDNANLALLQAPVIAGPSNTQVNSNLDTVTLTTQQTYSLEAKLDLGAVSLTSVSAYQKYKFYNNQDVDAVNTDVPIYSGGTAAPAYAQFDVNGGGYQLDNFSQELRLSNAKKGRLNYVGGLYFSDLTIDRDFTRRIVTCSAPASSGLPIGAPCPAANVVGSSGASLAHLRSYQYAGFGQVDYNLVGGLKAIGGMRWQHEYISVYGFQYPNAPFAGDSLNVPVTRGFTAASDEVLTGKAGLQYEFNRNAQAYATYTRGYKGQSLGTEYNQTFNNNAVVRPETVNAFEVGFKGTTIDRKLSIAVSAFIAKYKDLQVQANKSDQSTGNFLFTVTNAGAATTKGVEIELTLRPVDGLSINSSLAYTHARFDADGLACPLQNQASFATIAYGATPPTNACYKQYSVNNVLSGANQNVRGGILPNTPEWRFTINPRYERNVGSMIAYVDLAMAYQSSVLFALEQDPLLVQRAYTTFDLSLGLRPADKGLSVSIFAKNLTDQRFYSAMGHGSELTSQSLTPNNLTAFVPKAASRYFGLSVGYSF</sequence>
<reference evidence="16 17" key="1">
    <citation type="submission" date="2020-08" db="EMBL/GenBank/DDBJ databases">
        <title>Genomic Encyclopedia of Type Strains, Phase IV (KMG-IV): sequencing the most valuable type-strain genomes for metagenomic binning, comparative biology and taxonomic classification.</title>
        <authorList>
            <person name="Goeker M."/>
        </authorList>
    </citation>
    <scope>NUCLEOTIDE SEQUENCE [LARGE SCALE GENOMIC DNA]</scope>
    <source>
        <strain evidence="16 17">DSM 27057</strain>
    </source>
</reference>
<keyword evidence="5 11" id="KW-0812">Transmembrane</keyword>
<dbReference type="GO" id="GO:0009279">
    <property type="term" value="C:cell outer membrane"/>
    <property type="evidence" value="ECO:0007669"/>
    <property type="project" value="UniProtKB-SubCell"/>
</dbReference>
<keyword evidence="9 11" id="KW-0472">Membrane</keyword>
<keyword evidence="17" id="KW-1185">Reference proteome</keyword>
<feature type="domain" description="TonB-dependent receptor-like beta-barrel" evidence="14">
    <location>
        <begin position="282"/>
        <end position="752"/>
    </location>
</feature>
<dbReference type="PANTHER" id="PTHR32552:SF81">
    <property type="entry name" value="TONB-DEPENDENT OUTER MEMBRANE RECEPTOR"/>
    <property type="match status" value="1"/>
</dbReference>
<keyword evidence="16" id="KW-0675">Receptor</keyword>
<organism evidence="16 17">
    <name type="scientific">Novosphingobium sediminicola</name>
    <dbReference type="NCBI Taxonomy" id="563162"/>
    <lineage>
        <taxon>Bacteria</taxon>
        <taxon>Pseudomonadati</taxon>
        <taxon>Pseudomonadota</taxon>
        <taxon>Alphaproteobacteria</taxon>
        <taxon>Sphingomonadales</taxon>
        <taxon>Sphingomonadaceae</taxon>
        <taxon>Novosphingobium</taxon>
    </lineage>
</organism>